<organism evidence="9">
    <name type="scientific">marine metagenome</name>
    <dbReference type="NCBI Taxonomy" id="408172"/>
    <lineage>
        <taxon>unclassified sequences</taxon>
        <taxon>metagenomes</taxon>
        <taxon>ecological metagenomes</taxon>
    </lineage>
</organism>
<dbReference type="InterPro" id="IPR040072">
    <property type="entry name" value="Methyltransferase_A"/>
</dbReference>
<gene>
    <name evidence="9" type="ORF">METZ01_LOCUS217390</name>
</gene>
<keyword evidence="3" id="KW-0698">rRNA processing</keyword>
<dbReference type="EMBL" id="UINC01050954">
    <property type="protein sequence ID" value="SVB64536.1"/>
    <property type="molecule type" value="Genomic_DNA"/>
</dbReference>
<dbReference type="InterPro" id="IPR013785">
    <property type="entry name" value="Aldolase_TIM"/>
</dbReference>
<comment type="cofactor">
    <cofactor evidence="1">
        <name>[4Fe-4S] cluster</name>
        <dbReference type="ChEBI" id="CHEBI:49883"/>
    </cofactor>
</comment>
<dbReference type="SFLD" id="SFLDS00029">
    <property type="entry name" value="Radical_SAM"/>
    <property type="match status" value="1"/>
</dbReference>
<dbReference type="SUPFAM" id="SSF102114">
    <property type="entry name" value="Radical SAM enzymes"/>
    <property type="match status" value="1"/>
</dbReference>
<protein>
    <recommendedName>
        <fullName evidence="8">Radical SAM core domain-containing protein</fullName>
    </recommendedName>
</protein>
<dbReference type="GO" id="GO:0070475">
    <property type="term" value="P:rRNA base methylation"/>
    <property type="evidence" value="ECO:0007669"/>
    <property type="project" value="TreeGrafter"/>
</dbReference>
<dbReference type="GO" id="GO:0051539">
    <property type="term" value="F:4 iron, 4 sulfur cluster binding"/>
    <property type="evidence" value="ECO:0007669"/>
    <property type="project" value="UniProtKB-KW"/>
</dbReference>
<dbReference type="PANTHER" id="PTHR30544:SF5">
    <property type="entry name" value="RADICAL SAM CORE DOMAIN-CONTAINING PROTEIN"/>
    <property type="match status" value="1"/>
</dbReference>
<keyword evidence="5" id="KW-0479">Metal-binding</keyword>
<evidence type="ECO:0000256" key="6">
    <source>
        <dbReference type="ARBA" id="ARBA00023004"/>
    </source>
</evidence>
<dbReference type="Pfam" id="PF21016">
    <property type="entry name" value="RlmN_N"/>
    <property type="match status" value="1"/>
</dbReference>
<dbReference type="GO" id="GO:0003824">
    <property type="term" value="F:catalytic activity"/>
    <property type="evidence" value="ECO:0007669"/>
    <property type="project" value="InterPro"/>
</dbReference>
<accession>A0A382FN31</accession>
<keyword evidence="4" id="KW-0949">S-adenosyl-L-methionine</keyword>
<name>A0A382FN31_9ZZZZ</name>
<evidence type="ECO:0000313" key="9">
    <source>
        <dbReference type="EMBL" id="SVB64536.1"/>
    </source>
</evidence>
<dbReference type="GO" id="GO:0030488">
    <property type="term" value="P:tRNA methylation"/>
    <property type="evidence" value="ECO:0007669"/>
    <property type="project" value="TreeGrafter"/>
</dbReference>
<keyword evidence="7" id="KW-0411">Iron-sulfur</keyword>
<feature type="non-terminal residue" evidence="9">
    <location>
        <position position="219"/>
    </location>
</feature>
<evidence type="ECO:0000256" key="7">
    <source>
        <dbReference type="ARBA" id="ARBA00023014"/>
    </source>
</evidence>
<dbReference type="PANTHER" id="PTHR30544">
    <property type="entry name" value="23S RRNA METHYLTRANSFERASE"/>
    <property type="match status" value="1"/>
</dbReference>
<proteinExistence type="predicted"/>
<dbReference type="InterPro" id="IPR007197">
    <property type="entry name" value="rSAM"/>
</dbReference>
<dbReference type="AlphaFoldDB" id="A0A382FN31"/>
<evidence type="ECO:0000256" key="2">
    <source>
        <dbReference type="ARBA" id="ARBA00022485"/>
    </source>
</evidence>
<dbReference type="PROSITE" id="PS51918">
    <property type="entry name" value="RADICAL_SAM"/>
    <property type="match status" value="1"/>
</dbReference>
<keyword evidence="6" id="KW-0408">Iron</keyword>
<dbReference type="CDD" id="cd01335">
    <property type="entry name" value="Radical_SAM"/>
    <property type="match status" value="1"/>
</dbReference>
<dbReference type="InterPro" id="IPR058240">
    <property type="entry name" value="rSAM_sf"/>
</dbReference>
<keyword evidence="2" id="KW-0004">4Fe-4S</keyword>
<reference evidence="9" key="1">
    <citation type="submission" date="2018-05" db="EMBL/GenBank/DDBJ databases">
        <authorList>
            <person name="Lanie J.A."/>
            <person name="Ng W.-L."/>
            <person name="Kazmierczak K.M."/>
            <person name="Andrzejewski T.M."/>
            <person name="Davidsen T.M."/>
            <person name="Wayne K.J."/>
            <person name="Tettelin H."/>
            <person name="Glass J.I."/>
            <person name="Rusch D."/>
            <person name="Podicherti R."/>
            <person name="Tsui H.-C.T."/>
            <person name="Winkler M.E."/>
        </authorList>
    </citation>
    <scope>NUCLEOTIDE SEQUENCE</scope>
</reference>
<evidence type="ECO:0000256" key="4">
    <source>
        <dbReference type="ARBA" id="ARBA00022691"/>
    </source>
</evidence>
<evidence type="ECO:0000256" key="5">
    <source>
        <dbReference type="ARBA" id="ARBA00022723"/>
    </source>
</evidence>
<evidence type="ECO:0000259" key="8">
    <source>
        <dbReference type="PROSITE" id="PS51918"/>
    </source>
</evidence>
<dbReference type="Gene3D" id="3.20.20.70">
    <property type="entry name" value="Aldolase class I"/>
    <property type="match status" value="1"/>
</dbReference>
<dbReference type="InterPro" id="IPR048641">
    <property type="entry name" value="RlmN_N"/>
</dbReference>
<dbReference type="Pfam" id="PF04055">
    <property type="entry name" value="Radical_SAM"/>
    <property type="match status" value="1"/>
</dbReference>
<evidence type="ECO:0000256" key="3">
    <source>
        <dbReference type="ARBA" id="ARBA00022552"/>
    </source>
</evidence>
<evidence type="ECO:0000256" key="1">
    <source>
        <dbReference type="ARBA" id="ARBA00001966"/>
    </source>
</evidence>
<sequence length="219" mass="24663">MNNEGKSEKVPLTGMTKSEFEQLCVDFDEPEFRGRQLFHWVYVQKERDIQEMDNLPKIFREALTKKYRVPSLELAELSTSPSRKTTKYLFKISTGEKIESVLMEDGGRITVCLSTQVGCALGCTFCATAKMGFQKNLTEGEIVDQFLQLQIASKHRISNVVFMGMGEPFLNYDRVIKAAELLNHSDGIHLGAGKITISTAGVVPKIIRFADEGWKFKLA</sequence>
<dbReference type="Gene3D" id="1.10.150.530">
    <property type="match status" value="1"/>
</dbReference>
<dbReference type="GO" id="GO:0046872">
    <property type="term" value="F:metal ion binding"/>
    <property type="evidence" value="ECO:0007669"/>
    <property type="project" value="UniProtKB-KW"/>
</dbReference>
<feature type="domain" description="Radical SAM core" evidence="8">
    <location>
        <begin position="105"/>
        <end position="219"/>
    </location>
</feature>